<protein>
    <submittedName>
        <fullName evidence="2">Putative sigma 54 modulation protein/ribosomal protein S30EA</fullName>
    </submittedName>
</protein>
<gene>
    <name evidence="2" type="ORF">CAP_1029</name>
</gene>
<dbReference type="Gene3D" id="3.30.160.100">
    <property type="entry name" value="Ribosome hibernation promotion factor-like"/>
    <property type="match status" value="1"/>
</dbReference>
<keyword evidence="2" id="KW-0689">Ribosomal protein</keyword>
<dbReference type="Pfam" id="PF02482">
    <property type="entry name" value="Ribosomal_S30AE"/>
    <property type="match status" value="1"/>
</dbReference>
<name>A0A017STE5_9BACT</name>
<sequence>MVVETASNRNGKGNVLSVHIDVAAPGTELAARHEPAPHTNEDAYSAMRDAFDAIQRQLESYFDRIRGDVKTHGEPVPGAESSYESEQGLEGPHKTKNSPVR</sequence>
<evidence type="ECO:0000313" key="2">
    <source>
        <dbReference type="EMBL" id="EYF00244.1"/>
    </source>
</evidence>
<feature type="region of interest" description="Disordered" evidence="1">
    <location>
        <begin position="68"/>
        <end position="101"/>
    </location>
</feature>
<dbReference type="InterPro" id="IPR036567">
    <property type="entry name" value="RHF-like"/>
</dbReference>
<dbReference type="SUPFAM" id="SSF69754">
    <property type="entry name" value="Ribosome binding protein Y (YfiA homologue)"/>
    <property type="match status" value="1"/>
</dbReference>
<organism evidence="2 3">
    <name type="scientific">Chondromyces apiculatus DSM 436</name>
    <dbReference type="NCBI Taxonomy" id="1192034"/>
    <lineage>
        <taxon>Bacteria</taxon>
        <taxon>Pseudomonadati</taxon>
        <taxon>Myxococcota</taxon>
        <taxon>Polyangia</taxon>
        <taxon>Polyangiales</taxon>
        <taxon>Polyangiaceae</taxon>
        <taxon>Chondromyces</taxon>
    </lineage>
</organism>
<dbReference type="Proteomes" id="UP000019678">
    <property type="component" value="Unassembled WGS sequence"/>
</dbReference>
<evidence type="ECO:0000256" key="1">
    <source>
        <dbReference type="SAM" id="MobiDB-lite"/>
    </source>
</evidence>
<evidence type="ECO:0000313" key="3">
    <source>
        <dbReference type="Proteomes" id="UP000019678"/>
    </source>
</evidence>
<dbReference type="eggNOG" id="COG1544">
    <property type="taxonomic scope" value="Bacteria"/>
</dbReference>
<dbReference type="GO" id="GO:0005840">
    <property type="term" value="C:ribosome"/>
    <property type="evidence" value="ECO:0007669"/>
    <property type="project" value="UniProtKB-KW"/>
</dbReference>
<proteinExistence type="predicted"/>
<dbReference type="InterPro" id="IPR003489">
    <property type="entry name" value="RHF/RaiA"/>
</dbReference>
<keyword evidence="2" id="KW-0687">Ribonucleoprotein</keyword>
<keyword evidence="3" id="KW-1185">Reference proteome</keyword>
<reference evidence="2 3" key="1">
    <citation type="submission" date="2013-05" db="EMBL/GenBank/DDBJ databases">
        <title>Genome assembly of Chondromyces apiculatus DSM 436.</title>
        <authorList>
            <person name="Sharma G."/>
            <person name="Khatri I."/>
            <person name="Kaur C."/>
            <person name="Mayilraj S."/>
            <person name="Subramanian S."/>
        </authorList>
    </citation>
    <scope>NUCLEOTIDE SEQUENCE [LARGE SCALE GENOMIC DNA]</scope>
    <source>
        <strain evidence="2 3">DSM 436</strain>
    </source>
</reference>
<accession>A0A017STE5</accession>
<dbReference type="STRING" id="1192034.CAP_1029"/>
<dbReference type="AlphaFoldDB" id="A0A017STE5"/>
<dbReference type="EMBL" id="ASRX01000120">
    <property type="protein sequence ID" value="EYF00244.1"/>
    <property type="molecule type" value="Genomic_DNA"/>
</dbReference>
<comment type="caution">
    <text evidence="2">The sequence shown here is derived from an EMBL/GenBank/DDBJ whole genome shotgun (WGS) entry which is preliminary data.</text>
</comment>